<dbReference type="Gene3D" id="3.20.20.80">
    <property type="entry name" value="Glycosidases"/>
    <property type="match status" value="1"/>
</dbReference>
<evidence type="ECO:0000256" key="3">
    <source>
        <dbReference type="ARBA" id="ARBA00023295"/>
    </source>
</evidence>
<dbReference type="GO" id="GO:0005975">
    <property type="term" value="P:carbohydrate metabolic process"/>
    <property type="evidence" value="ECO:0007669"/>
    <property type="project" value="InterPro"/>
</dbReference>
<evidence type="ECO:0000259" key="6">
    <source>
        <dbReference type="Pfam" id="PF02838"/>
    </source>
</evidence>
<dbReference type="Gene3D" id="3.30.379.10">
    <property type="entry name" value="Chitobiase/beta-hexosaminidase domain 2-like"/>
    <property type="match status" value="1"/>
</dbReference>
<dbReference type="GO" id="GO:0005764">
    <property type="term" value="C:lysosome"/>
    <property type="evidence" value="ECO:0007669"/>
    <property type="project" value="TreeGrafter"/>
</dbReference>
<evidence type="ECO:0000256" key="4">
    <source>
        <dbReference type="PIRSR" id="PIRSR625705-1"/>
    </source>
</evidence>
<protein>
    <submittedName>
        <fullName evidence="7">Family 20 glycosylhydrolase</fullName>
    </submittedName>
</protein>
<keyword evidence="2 7" id="KW-0378">Hydrolase</keyword>
<evidence type="ECO:0000256" key="1">
    <source>
        <dbReference type="ARBA" id="ARBA00006285"/>
    </source>
</evidence>
<dbReference type="EMBL" id="VORX01000007">
    <property type="protein sequence ID" value="TXE06593.1"/>
    <property type="molecule type" value="Genomic_DNA"/>
</dbReference>
<dbReference type="Pfam" id="PF00728">
    <property type="entry name" value="Glyco_hydro_20"/>
    <property type="match status" value="1"/>
</dbReference>
<dbReference type="CDD" id="cd06570">
    <property type="entry name" value="GH20_chitobiase-like_1"/>
    <property type="match status" value="1"/>
</dbReference>
<dbReference type="RefSeq" id="WP_146893904.1">
    <property type="nucleotide sequence ID" value="NZ_VORX01000007.1"/>
</dbReference>
<gene>
    <name evidence="7" type="ORF">ES711_13900</name>
</gene>
<dbReference type="InterPro" id="IPR015883">
    <property type="entry name" value="Glyco_hydro_20_cat"/>
</dbReference>
<proteinExistence type="inferred from homology"/>
<name>A0A5C7AGN5_9FLAO</name>
<dbReference type="GO" id="GO:0006689">
    <property type="term" value="P:ganglioside catabolic process"/>
    <property type="evidence" value="ECO:0007669"/>
    <property type="project" value="TreeGrafter"/>
</dbReference>
<dbReference type="PANTHER" id="PTHR22600:SF21">
    <property type="entry name" value="BETA-HEXOSAMINIDASE A"/>
    <property type="match status" value="1"/>
</dbReference>
<dbReference type="GO" id="GO:0004563">
    <property type="term" value="F:beta-N-acetylhexosaminidase activity"/>
    <property type="evidence" value="ECO:0007669"/>
    <property type="project" value="InterPro"/>
</dbReference>
<dbReference type="InterPro" id="IPR029018">
    <property type="entry name" value="Hex-like_dom2"/>
</dbReference>
<reference evidence="7 8" key="1">
    <citation type="submission" date="2019-08" db="EMBL/GenBank/DDBJ databases">
        <title>Genome sequence of Gelidibacter salicanalis IC162T.</title>
        <authorList>
            <person name="Bowman J.P."/>
        </authorList>
    </citation>
    <scope>NUCLEOTIDE SEQUENCE [LARGE SCALE GENOMIC DNA]</scope>
    <source>
        <strain evidence="7 8">IC162</strain>
    </source>
</reference>
<organism evidence="7 8">
    <name type="scientific">Gelidibacter salicanalis</name>
    <dbReference type="NCBI Taxonomy" id="291193"/>
    <lineage>
        <taxon>Bacteria</taxon>
        <taxon>Pseudomonadati</taxon>
        <taxon>Bacteroidota</taxon>
        <taxon>Flavobacteriia</taxon>
        <taxon>Flavobacteriales</taxon>
        <taxon>Flavobacteriaceae</taxon>
        <taxon>Gelidibacter</taxon>
    </lineage>
</organism>
<comment type="similarity">
    <text evidence="1">Belongs to the glycosyl hydrolase 20 family.</text>
</comment>
<feature type="active site" description="Proton donor" evidence="4">
    <location>
        <position position="319"/>
    </location>
</feature>
<evidence type="ECO:0000313" key="7">
    <source>
        <dbReference type="EMBL" id="TXE06593.1"/>
    </source>
</evidence>
<evidence type="ECO:0000259" key="5">
    <source>
        <dbReference type="Pfam" id="PF00728"/>
    </source>
</evidence>
<dbReference type="PRINTS" id="PR00738">
    <property type="entry name" value="GLHYDRLASE20"/>
</dbReference>
<feature type="domain" description="Beta-hexosaminidase bacterial type N-terminal" evidence="6">
    <location>
        <begin position="28"/>
        <end position="159"/>
    </location>
</feature>
<dbReference type="InterPro" id="IPR015882">
    <property type="entry name" value="HEX_bac_N"/>
</dbReference>
<keyword evidence="8" id="KW-1185">Reference proteome</keyword>
<dbReference type="Pfam" id="PF02838">
    <property type="entry name" value="Glyco_hydro_20b"/>
    <property type="match status" value="1"/>
</dbReference>
<dbReference type="GO" id="GO:0016020">
    <property type="term" value="C:membrane"/>
    <property type="evidence" value="ECO:0007669"/>
    <property type="project" value="TreeGrafter"/>
</dbReference>
<dbReference type="SUPFAM" id="SSF55545">
    <property type="entry name" value="beta-N-acetylhexosaminidase-like domain"/>
    <property type="match status" value="1"/>
</dbReference>
<comment type="caution">
    <text evidence="7">The sequence shown here is derived from an EMBL/GenBank/DDBJ whole genome shotgun (WGS) entry which is preliminary data.</text>
</comment>
<evidence type="ECO:0000313" key="8">
    <source>
        <dbReference type="Proteomes" id="UP000321734"/>
    </source>
</evidence>
<accession>A0A5C7AGN5</accession>
<dbReference type="PANTHER" id="PTHR22600">
    <property type="entry name" value="BETA-HEXOSAMINIDASE"/>
    <property type="match status" value="1"/>
</dbReference>
<dbReference type="Proteomes" id="UP000321734">
    <property type="component" value="Unassembled WGS sequence"/>
</dbReference>
<dbReference type="InterPro" id="IPR025705">
    <property type="entry name" value="Beta_hexosaminidase_sua/sub"/>
</dbReference>
<dbReference type="SUPFAM" id="SSF51445">
    <property type="entry name" value="(Trans)glycosidases"/>
    <property type="match status" value="1"/>
</dbReference>
<feature type="domain" description="Glycoside hydrolase family 20 catalytic" evidence="5">
    <location>
        <begin position="162"/>
        <end position="479"/>
    </location>
</feature>
<dbReference type="OrthoDB" id="9763537at2"/>
<dbReference type="GO" id="GO:0030203">
    <property type="term" value="P:glycosaminoglycan metabolic process"/>
    <property type="evidence" value="ECO:0007669"/>
    <property type="project" value="TreeGrafter"/>
</dbReference>
<evidence type="ECO:0000256" key="2">
    <source>
        <dbReference type="ARBA" id="ARBA00022801"/>
    </source>
</evidence>
<dbReference type="InterPro" id="IPR017853">
    <property type="entry name" value="GH"/>
</dbReference>
<sequence length="680" mass="76720">MNKFIIILSIFGFTLGNAIGQNQVTSNLNVMPWPKELSEQPGRFHIDSTMTISITSETHGRVHMAATNFLRRLSMRTGVFLEEGFPLPGKSANIQIAFNKVATLGVETDESYTLEVTDDLVTISSNTDVGAMNGLQTLLQLTQNTADSYYFPGIKITDAPRFVWRGLMIDVARHFQPVGVLKRNLEAMAAVKLNVFHWHLTDDQGFRVESKVYPKLHELASDGLYYTQEQIKDVVAYADALGIRVIPEFDVPGHASAILTAYPELGSKDGYEYAIERYSGVFDPTLNPTKAITYEFLQNLFSEMVPLFPDVYFHIGGDENEGKHWDENQDIQAFKNKHHLKTNHELQTYFNIKVEKILNNLDKKMMGWDEIMTPNMPTTTVIHSWRGANEGLGQGGSLIDAAKKGYQTVLSNGFYIDRLQSVESHYLVDPIGEVTLTDAERRRILGGEATMWSELVTPMTIDSRIWPRTAAIAERFWSQPEITDVANMKKRLQQVSFTLEELGLTHIKNRDVILRSMTNNQDISALITLSKICEPLKVYSRNKDGIEYKTYSSFTLFADACVVDAEDAEPFNKAVDSYISNSNGTTDKNVLMYLNKWATNHEGFKTLSKNPKISPLYEMSENLSEIAGLLSKALEAKTFSKVELETIKKNLDVLNQPIADVEIVIVEALIKLSRFVENRY</sequence>
<dbReference type="AlphaFoldDB" id="A0A5C7AGN5"/>
<keyword evidence="3" id="KW-0326">Glycosidase</keyword>